<proteinExistence type="predicted"/>
<dbReference type="GO" id="GO:0008483">
    <property type="term" value="F:transaminase activity"/>
    <property type="evidence" value="ECO:0007669"/>
    <property type="project" value="TreeGrafter"/>
</dbReference>
<evidence type="ECO:0008006" key="2">
    <source>
        <dbReference type="Google" id="ProtNLM"/>
    </source>
</evidence>
<gene>
    <name evidence="1" type="ORF">S01H1_72147</name>
</gene>
<dbReference type="InterPro" id="IPR015421">
    <property type="entry name" value="PyrdxlP-dep_Trfase_major"/>
</dbReference>
<dbReference type="EMBL" id="BARS01048092">
    <property type="protein sequence ID" value="GAG32796.1"/>
    <property type="molecule type" value="Genomic_DNA"/>
</dbReference>
<dbReference type="InterPro" id="IPR000653">
    <property type="entry name" value="DegT/StrS_aminotransferase"/>
</dbReference>
<dbReference type="Pfam" id="PF01041">
    <property type="entry name" value="DegT_DnrJ_EryC1"/>
    <property type="match status" value="1"/>
</dbReference>
<dbReference type="PANTHER" id="PTHR30244">
    <property type="entry name" value="TRANSAMINASE"/>
    <property type="match status" value="1"/>
</dbReference>
<dbReference type="PANTHER" id="PTHR30244:SF34">
    <property type="entry name" value="DTDP-4-AMINO-4,6-DIDEOXYGALACTOSE TRANSAMINASE"/>
    <property type="match status" value="1"/>
</dbReference>
<dbReference type="InterPro" id="IPR015422">
    <property type="entry name" value="PyrdxlP-dep_Trfase_small"/>
</dbReference>
<name>X0Y7D3_9ZZZZ</name>
<dbReference type="CDD" id="cd00616">
    <property type="entry name" value="AHBA_syn"/>
    <property type="match status" value="1"/>
</dbReference>
<dbReference type="GO" id="GO:0000271">
    <property type="term" value="P:polysaccharide biosynthetic process"/>
    <property type="evidence" value="ECO:0007669"/>
    <property type="project" value="TreeGrafter"/>
</dbReference>
<dbReference type="Gene3D" id="3.90.1150.10">
    <property type="entry name" value="Aspartate Aminotransferase, domain 1"/>
    <property type="match status" value="1"/>
</dbReference>
<protein>
    <recommendedName>
        <fullName evidence="2">DegT/DnrJ/EryC1/StrS family aminotransferase</fullName>
    </recommendedName>
</protein>
<comment type="caution">
    <text evidence="1">The sequence shown here is derived from an EMBL/GenBank/DDBJ whole genome shotgun (WGS) entry which is preliminary data.</text>
</comment>
<feature type="non-terminal residue" evidence="1">
    <location>
        <position position="1"/>
    </location>
</feature>
<dbReference type="GO" id="GO:0030170">
    <property type="term" value="F:pyridoxal phosphate binding"/>
    <property type="evidence" value="ECO:0007669"/>
    <property type="project" value="TreeGrafter"/>
</dbReference>
<dbReference type="InterPro" id="IPR015424">
    <property type="entry name" value="PyrdxlP-dep_Trfase"/>
</dbReference>
<dbReference type="AlphaFoldDB" id="X0Y7D3"/>
<organism evidence="1">
    <name type="scientific">marine sediment metagenome</name>
    <dbReference type="NCBI Taxonomy" id="412755"/>
    <lineage>
        <taxon>unclassified sequences</taxon>
        <taxon>metagenomes</taxon>
        <taxon>ecological metagenomes</taxon>
    </lineage>
</organism>
<feature type="non-terminal residue" evidence="1">
    <location>
        <position position="244"/>
    </location>
</feature>
<sequence length="244" mass="27516">CLLFESAKPVFVDINPESYNMDPSSIEAAITPRTKAILPVEVFGSPAHFDRYEQIARKHNLAMIEDCCESLGGTLRTRPVGSFGDCGVFAFYPNKQITTGEGGMIVTDSEEIRDTCISLRNQGRSGQAWLTHARLGYNYRMSEIHAAIGEVQMLRLDGILEKRRRAANLYDQALTDIEEIDLPPMHDRETASWFVYVILLADRFSPDQRNGVIEHLRRNGVDCSNYFPPIHTLPHIMERTGTKA</sequence>
<reference evidence="1" key="1">
    <citation type="journal article" date="2014" name="Front. Microbiol.">
        <title>High frequency of phylogenetically diverse reductive dehalogenase-homologous genes in deep subseafloor sedimentary metagenomes.</title>
        <authorList>
            <person name="Kawai M."/>
            <person name="Futagami T."/>
            <person name="Toyoda A."/>
            <person name="Takaki Y."/>
            <person name="Nishi S."/>
            <person name="Hori S."/>
            <person name="Arai W."/>
            <person name="Tsubouchi T."/>
            <person name="Morono Y."/>
            <person name="Uchiyama I."/>
            <person name="Ito T."/>
            <person name="Fujiyama A."/>
            <person name="Inagaki F."/>
            <person name="Takami H."/>
        </authorList>
    </citation>
    <scope>NUCLEOTIDE SEQUENCE</scope>
    <source>
        <strain evidence="1">Expedition CK06-06</strain>
    </source>
</reference>
<accession>X0Y7D3</accession>
<dbReference type="Gene3D" id="3.40.640.10">
    <property type="entry name" value="Type I PLP-dependent aspartate aminotransferase-like (Major domain)"/>
    <property type="match status" value="1"/>
</dbReference>
<dbReference type="SUPFAM" id="SSF53383">
    <property type="entry name" value="PLP-dependent transferases"/>
    <property type="match status" value="1"/>
</dbReference>
<evidence type="ECO:0000313" key="1">
    <source>
        <dbReference type="EMBL" id="GAG32796.1"/>
    </source>
</evidence>